<keyword evidence="2" id="KW-0812">Transmembrane</keyword>
<dbReference type="GO" id="GO:2000762">
    <property type="term" value="P:regulation of phenylpropanoid metabolic process"/>
    <property type="evidence" value="ECO:0007669"/>
    <property type="project" value="InterPro"/>
</dbReference>
<organism evidence="3 4">
    <name type="scientific">Rhododendron simsii</name>
    <name type="common">Sims's rhododendron</name>
    <dbReference type="NCBI Taxonomy" id="118357"/>
    <lineage>
        <taxon>Eukaryota</taxon>
        <taxon>Viridiplantae</taxon>
        <taxon>Streptophyta</taxon>
        <taxon>Embryophyta</taxon>
        <taxon>Tracheophyta</taxon>
        <taxon>Spermatophyta</taxon>
        <taxon>Magnoliopsida</taxon>
        <taxon>eudicotyledons</taxon>
        <taxon>Gunneridae</taxon>
        <taxon>Pentapetalae</taxon>
        <taxon>asterids</taxon>
        <taxon>Ericales</taxon>
        <taxon>Ericaceae</taxon>
        <taxon>Ericoideae</taxon>
        <taxon>Rhodoreae</taxon>
        <taxon>Rhododendron</taxon>
    </lineage>
</organism>
<evidence type="ECO:0000256" key="2">
    <source>
        <dbReference type="SAM" id="Phobius"/>
    </source>
</evidence>
<dbReference type="GO" id="GO:0016592">
    <property type="term" value="C:mediator complex"/>
    <property type="evidence" value="ECO:0007669"/>
    <property type="project" value="InterPro"/>
</dbReference>
<protein>
    <recommendedName>
        <fullName evidence="5">Mediator of RNA polymerase II transcription subunit 33A</fullName>
    </recommendedName>
</protein>
<evidence type="ECO:0008006" key="5">
    <source>
        <dbReference type="Google" id="ProtNLM"/>
    </source>
</evidence>
<dbReference type="EMBL" id="WJXA01000004">
    <property type="protein sequence ID" value="KAF7146806.1"/>
    <property type="molecule type" value="Genomic_DNA"/>
</dbReference>
<evidence type="ECO:0000313" key="3">
    <source>
        <dbReference type="EMBL" id="KAF7146806.1"/>
    </source>
</evidence>
<dbReference type="Proteomes" id="UP000626092">
    <property type="component" value="Unassembled WGS sequence"/>
</dbReference>
<keyword evidence="2" id="KW-0472">Membrane</keyword>
<name>A0A834H4J5_RHOSS</name>
<evidence type="ECO:0000313" key="4">
    <source>
        <dbReference type="Proteomes" id="UP000626092"/>
    </source>
</evidence>
<feature type="region of interest" description="Disordered" evidence="1">
    <location>
        <begin position="860"/>
        <end position="882"/>
    </location>
</feature>
<feature type="compositionally biased region" description="Low complexity" evidence="1">
    <location>
        <begin position="860"/>
        <end position="878"/>
    </location>
</feature>
<keyword evidence="4" id="KW-1185">Reference proteome</keyword>
<dbReference type="InterPro" id="IPR039638">
    <property type="entry name" value="MED33A/B"/>
</dbReference>
<evidence type="ECO:0000256" key="1">
    <source>
        <dbReference type="SAM" id="MobiDB-lite"/>
    </source>
</evidence>
<proteinExistence type="predicted"/>
<feature type="transmembrane region" description="Helical" evidence="2">
    <location>
        <begin position="1335"/>
        <end position="1356"/>
    </location>
</feature>
<dbReference type="OrthoDB" id="625764at2759"/>
<sequence length="1360" mass="148103">MAVIPLQTSLWDSVLEQTKIAQEKGSDPLTWAIHLSSYLNSAGVSTPSPDLANLLVSHICWANNVPIAWKFLEKALAFKIVPPLLVLALLSNRVIPNRSSRPAAYRIYVELLKRHTLTLKSHIDGPNFHKVMNVVDEVLHLSQIFGLEASEPGILVVEFVFAVICQLLDASLEDEGLLELTHERTFEWVTKPQDMEVDSDDFYDEKRMEHQETLRSLNTVIAIELIAQFLQNKVTSRILYLARQNMPSHWGGFVQRIQLLVENSSAVRSSKVTNAETLLKLASDTSKLLSHKCKTISPLDFHEVMASGSLASSAGLCHGSSRSALWLPLDLVLEDAMDGSQVNATCAVEIITGLMKALQAFNGTTWHECFLSLWMAALRLVQRERDPIEGPVPRLDTRLCMLLTITTLVAADLIEEEESALTDETEKSDTIHDREYHVPGNRRKDFVSSLQSLGDYNSLLSPPQYVVSAANQAAAKAMMFISGINVGSSYFECMSMKDMPINCSGNMHHLIVEACIARNLVDTSAYFWPGYVNGHIKQIPHTLPVQVPSWSSFMKGAPLTPIMIKALVSAPASSLKNGFMGWFYWKGFVDKAKSVTWKCIAHGFDGSLAELEKVFEIAVKGSEDEKIAAATILCGASLIHGWNIQEHTVYFITRLLSPPAPADYSGSDSHLISYAPMLNVLLVAIAPVDCVQIFSLHGLVPQLAGSLMPICEVFGSCVPNISWTLPTGEEISVHAVFSNAFALLLKLWRFNHPPLEHGVGDVPPVGSQLTPEYLLLLRNSHLMSSGNILSNRCKRRLSCVASSSSPKHVFVDSFPKLKVWYRQHQACLASPLSGLVHGTPVHQIVDALLNMMFRKISRAPQSLSSQASGSSSSSGPGSEDTCTRPKLPAWDVLEAVPFVVDAALTACAHGRLSPRELCTGLKDLADFLPASLATIVSYFSAEVTRGIWKPVFMNGTDWPSPAANLSNVEEQIKRILAATGVDVPSLVAGGSFPATLPLPLAAFVSLTITYKLDKASQRFLNLAGPALESLAAGCPWPCMPIVASLWTQKAKRWSDFLVFSASRTVFLHNNDAVVQLLKSCFTSTLGLNVTHISSNGGVGPLLGHGFGSHFCGGISPVAPGILYLRVYRALRDIMFLREEIISVLMQCVRDVAFSVLSKEGLEKLKKAKNGTRYGQISLATAMTKVKLAASLGASLVWLSGGSALLQSLIQETLPSWFISVHRCEQEAASGGVVAMLGGYALAYFAVLSIALAWGVDSSSSALQRRPKILGAHLEFLASALDGKTSLGCNWATWRAYVSGFLSLMVACTPTWVVEVDVVVLQRLSKGLRQWNEDELAFALLAVGGVGTMGVAAELIIESEI</sequence>
<gene>
    <name evidence="3" type="ORF">RHSIM_Rhsim04G0207700</name>
</gene>
<comment type="caution">
    <text evidence="3">The sequence shown here is derived from an EMBL/GenBank/DDBJ whole genome shotgun (WGS) entry which is preliminary data.</text>
</comment>
<accession>A0A834H4J5</accession>
<keyword evidence="2" id="KW-1133">Transmembrane helix</keyword>
<feature type="transmembrane region" description="Helical" evidence="2">
    <location>
        <begin position="1232"/>
        <end position="1255"/>
    </location>
</feature>
<feature type="transmembrane region" description="Helical" evidence="2">
    <location>
        <begin position="1293"/>
        <end position="1313"/>
    </location>
</feature>
<reference evidence="3" key="1">
    <citation type="submission" date="2019-11" db="EMBL/GenBank/DDBJ databases">
        <authorList>
            <person name="Liu Y."/>
            <person name="Hou J."/>
            <person name="Li T.-Q."/>
            <person name="Guan C.-H."/>
            <person name="Wu X."/>
            <person name="Wu H.-Z."/>
            <person name="Ling F."/>
            <person name="Zhang R."/>
            <person name="Shi X.-G."/>
            <person name="Ren J.-P."/>
            <person name="Chen E.-F."/>
            <person name="Sun J.-M."/>
        </authorList>
    </citation>
    <scope>NUCLEOTIDE SEQUENCE</scope>
    <source>
        <strain evidence="3">Adult_tree_wgs_1</strain>
        <tissue evidence="3">Leaves</tissue>
    </source>
</reference>
<dbReference type="PANTHER" id="PTHR33739">
    <property type="entry name" value="OS07G0681500 PROTEIN"/>
    <property type="match status" value="1"/>
</dbReference>
<dbReference type="PANTHER" id="PTHR33739:SF5">
    <property type="entry name" value="MEDIATOR OF RNA POLYMERASE II TRANSCRIPTION SUBUNIT 33A"/>
    <property type="match status" value="1"/>
</dbReference>